<dbReference type="OrthoDB" id="1121174at2"/>
<evidence type="ECO:0000259" key="3">
    <source>
        <dbReference type="PROSITE" id="PS50110"/>
    </source>
</evidence>
<accession>A0A5B8UTB9</accession>
<dbReference type="KEGG" id="mgin:FRZ54_05970"/>
<feature type="modified residue" description="4-aspartylphosphate" evidence="2">
    <location>
        <position position="72"/>
    </location>
</feature>
<dbReference type="PANTHER" id="PTHR44591:SF3">
    <property type="entry name" value="RESPONSE REGULATORY DOMAIN-CONTAINING PROTEIN"/>
    <property type="match status" value="1"/>
</dbReference>
<dbReference type="GO" id="GO:0000160">
    <property type="term" value="P:phosphorelay signal transduction system"/>
    <property type="evidence" value="ECO:0007669"/>
    <property type="project" value="InterPro"/>
</dbReference>
<dbReference type="InterPro" id="IPR001789">
    <property type="entry name" value="Sig_transdc_resp-reg_receiver"/>
</dbReference>
<evidence type="ECO:0000313" key="4">
    <source>
        <dbReference type="EMBL" id="QEC62148.1"/>
    </source>
</evidence>
<dbReference type="SUPFAM" id="SSF52172">
    <property type="entry name" value="CheY-like"/>
    <property type="match status" value="1"/>
</dbReference>
<name>A0A5B8UTB9_9SPHI</name>
<feature type="domain" description="Response regulatory" evidence="3">
    <location>
        <begin position="15"/>
        <end position="142"/>
    </location>
</feature>
<dbReference type="InterPro" id="IPR011006">
    <property type="entry name" value="CheY-like_superfamily"/>
</dbReference>
<protein>
    <submittedName>
        <fullName evidence="4">Response regulator</fullName>
    </submittedName>
</protein>
<gene>
    <name evidence="4" type="ORF">FRZ54_05970</name>
</gene>
<dbReference type="Pfam" id="PF00072">
    <property type="entry name" value="Response_reg"/>
    <property type="match status" value="1"/>
</dbReference>
<sequence>MQESIFESDRFAMKKLIFIDDSPLDHFILKRILNKYNLAYEINCTANAEEVIGFLEKNRLNRALLPDVILLDIYMPEFNGWQFLEKVQRIYPNLSKPFKLYILSSSINPKDIDHAKQYNCVKSFVFKPITKEVLERLVDEEISEVK</sequence>
<dbReference type="InterPro" id="IPR050595">
    <property type="entry name" value="Bact_response_regulator"/>
</dbReference>
<dbReference type="PANTHER" id="PTHR44591">
    <property type="entry name" value="STRESS RESPONSE REGULATOR PROTEIN 1"/>
    <property type="match status" value="1"/>
</dbReference>
<dbReference type="Proteomes" id="UP000321479">
    <property type="component" value="Chromosome"/>
</dbReference>
<dbReference type="EMBL" id="CP042436">
    <property type="protein sequence ID" value="QEC62148.1"/>
    <property type="molecule type" value="Genomic_DNA"/>
</dbReference>
<proteinExistence type="predicted"/>
<reference evidence="4 5" key="1">
    <citation type="journal article" date="2017" name="Curr. Microbiol.">
        <title>Mucilaginibacter ginsenosidivorans sp. nov., Isolated from Soil of Ginseng Field.</title>
        <authorList>
            <person name="Kim M.M."/>
            <person name="Siddiqi M.Z."/>
            <person name="Im W.T."/>
        </authorList>
    </citation>
    <scope>NUCLEOTIDE SEQUENCE [LARGE SCALE GENOMIC DNA]</scope>
    <source>
        <strain evidence="4 5">Gsoil 3017</strain>
    </source>
</reference>
<dbReference type="PROSITE" id="PS50110">
    <property type="entry name" value="RESPONSE_REGULATORY"/>
    <property type="match status" value="1"/>
</dbReference>
<evidence type="ECO:0000313" key="5">
    <source>
        <dbReference type="Proteomes" id="UP000321479"/>
    </source>
</evidence>
<dbReference type="SMART" id="SM00448">
    <property type="entry name" value="REC"/>
    <property type="match status" value="1"/>
</dbReference>
<evidence type="ECO:0000256" key="2">
    <source>
        <dbReference type="PROSITE-ProRule" id="PRU00169"/>
    </source>
</evidence>
<keyword evidence="1 2" id="KW-0597">Phosphoprotein</keyword>
<evidence type="ECO:0000256" key="1">
    <source>
        <dbReference type="ARBA" id="ARBA00022553"/>
    </source>
</evidence>
<keyword evidence="5" id="KW-1185">Reference proteome</keyword>
<dbReference type="AlphaFoldDB" id="A0A5B8UTB9"/>
<organism evidence="4 5">
    <name type="scientific">Mucilaginibacter ginsenosidivorans</name>
    <dbReference type="NCBI Taxonomy" id="398053"/>
    <lineage>
        <taxon>Bacteria</taxon>
        <taxon>Pseudomonadati</taxon>
        <taxon>Bacteroidota</taxon>
        <taxon>Sphingobacteriia</taxon>
        <taxon>Sphingobacteriales</taxon>
        <taxon>Sphingobacteriaceae</taxon>
        <taxon>Mucilaginibacter</taxon>
    </lineage>
</organism>
<dbReference type="Gene3D" id="3.40.50.2300">
    <property type="match status" value="1"/>
</dbReference>